<evidence type="ECO:0000256" key="1">
    <source>
        <dbReference type="SAM" id="MobiDB-lite"/>
    </source>
</evidence>
<dbReference type="VEuPathDB" id="PlasmoDB:PGABG01_0700300"/>
<dbReference type="Pfam" id="PF09687">
    <property type="entry name" value="PRESAN"/>
    <property type="match status" value="1"/>
</dbReference>
<dbReference type="EMBL" id="LVLB01000291">
    <property type="protein sequence ID" value="KYN93183.1"/>
    <property type="molecule type" value="Genomic_DNA"/>
</dbReference>
<feature type="compositionally biased region" description="Basic and acidic residues" evidence="1">
    <location>
        <begin position="267"/>
        <end position="282"/>
    </location>
</feature>
<evidence type="ECO:0000313" key="5">
    <source>
        <dbReference type="Proteomes" id="UP000076004"/>
    </source>
</evidence>
<sequence>MNNKTCRNFSFYSFDSNNDGNALYRSFRFVYLGVCIIGTLYLSLNNSYEYNTSAAIQFNNVNSRTLAEVSVLNSPSLGNENLKNHNVEDTDNMKSCCQNDDNTNNEGNKNNESEDSTNNIDNRRQLTKQQLHDELNTLTTIPSNEDLLKLWKQTIDVCTQGLQSVRDALGEYKKQYEEGYEGNKKGGSSKDKTDYHKEFDQRLSIHQDDYTSKFKTLIEKELTVEELRSFILKFLGFFHNLIDYLFQRYKIKYMQVGMSIPTEGTIDDPKRRKEKDQEKEGSEENIEEYLDKYFGQFLIENFDETK</sequence>
<keyword evidence="2" id="KW-0472">Membrane</keyword>
<feature type="transmembrane region" description="Helical" evidence="2">
    <location>
        <begin position="26"/>
        <end position="44"/>
    </location>
</feature>
<feature type="compositionally biased region" description="Low complexity" evidence="1">
    <location>
        <begin position="99"/>
        <end position="110"/>
    </location>
</feature>
<comment type="caution">
    <text evidence="4">The sequence shown here is derived from an EMBL/GenBank/DDBJ whole genome shotgun (WGS) entry which is preliminary data.</text>
</comment>
<protein>
    <submittedName>
        <fullName evidence="4">Exported protein (PHIST)</fullName>
    </submittedName>
</protein>
<dbReference type="AlphaFoldDB" id="A0A151L2J4"/>
<evidence type="ECO:0000313" key="4">
    <source>
        <dbReference type="EMBL" id="KYN93183.1"/>
    </source>
</evidence>
<dbReference type="GeneID" id="29774045"/>
<dbReference type="InterPro" id="IPR019111">
    <property type="entry name" value="PRESA_N"/>
</dbReference>
<evidence type="ECO:0000259" key="3">
    <source>
        <dbReference type="Pfam" id="PF09687"/>
    </source>
</evidence>
<feature type="region of interest" description="Disordered" evidence="1">
    <location>
        <begin position="77"/>
        <end position="120"/>
    </location>
</feature>
<organism evidence="4 5">
    <name type="scientific">Plasmodium gaboni</name>
    <dbReference type="NCBI Taxonomy" id="647221"/>
    <lineage>
        <taxon>Eukaryota</taxon>
        <taxon>Sar</taxon>
        <taxon>Alveolata</taxon>
        <taxon>Apicomplexa</taxon>
        <taxon>Aconoidasida</taxon>
        <taxon>Haemosporida</taxon>
        <taxon>Plasmodiidae</taxon>
        <taxon>Plasmodium</taxon>
        <taxon>Plasmodium (Laverania)</taxon>
    </lineage>
</organism>
<evidence type="ECO:0000256" key="2">
    <source>
        <dbReference type="SAM" id="Phobius"/>
    </source>
</evidence>
<dbReference type="NCBIfam" id="TIGR01639">
    <property type="entry name" value="P_fal_TIGR01639"/>
    <property type="match status" value="1"/>
</dbReference>
<name>A0A151L2J4_9APIC</name>
<gene>
    <name evidence="4" type="ORF">PGSY75_0031600</name>
</gene>
<dbReference type="Proteomes" id="UP000076004">
    <property type="component" value="Unassembled WGS sequence"/>
</dbReference>
<dbReference type="VEuPathDB" id="PlasmoDB:PGSY75_0031600"/>
<keyword evidence="2" id="KW-1133">Transmembrane helix</keyword>
<dbReference type="KEGG" id="pgab:PGSY75_0031600"/>
<dbReference type="InterPro" id="IPR006526">
    <property type="entry name" value="Export_prot_PHISTa/b/c"/>
</dbReference>
<reference evidence="4 5" key="1">
    <citation type="journal article" date="2016" name="Nat. Commun.">
        <title>Genomes of cryptic chimpanzee Plasmodium species reveal key evolutionary events leading to human malaria.</title>
        <authorList>
            <person name="Sundararaman S.A."/>
            <person name="Plenderleith L.J."/>
            <person name="Liu W."/>
            <person name="Loy D.E."/>
            <person name="Learn G.H."/>
            <person name="Li Y."/>
            <person name="Shaw K.S."/>
            <person name="Ayouba A."/>
            <person name="Peeters M."/>
            <person name="Speede S."/>
            <person name="Shaw G.M."/>
            <person name="Bushman F.D."/>
            <person name="Brisson D."/>
            <person name="Rayner J.C."/>
            <person name="Sharp P.M."/>
            <person name="Hahn B.H."/>
        </authorList>
    </citation>
    <scope>NUCLEOTIDE SEQUENCE [LARGE SCALE GENOMIC DNA]</scope>
    <source>
        <strain evidence="4 5">SY75</strain>
    </source>
</reference>
<feature type="non-terminal residue" evidence="4">
    <location>
        <position position="306"/>
    </location>
</feature>
<keyword evidence="2" id="KW-0812">Transmembrane</keyword>
<dbReference type="RefSeq" id="XP_018638797.1">
    <property type="nucleotide sequence ID" value="XM_018783453.1"/>
</dbReference>
<feature type="region of interest" description="Disordered" evidence="1">
    <location>
        <begin position="263"/>
        <end position="283"/>
    </location>
</feature>
<accession>A0A151L2J4</accession>
<proteinExistence type="predicted"/>
<feature type="domain" description="Plasmodium RESA N-terminal" evidence="3">
    <location>
        <begin position="125"/>
        <end position="247"/>
    </location>
</feature>
<feature type="compositionally biased region" description="Basic and acidic residues" evidence="1">
    <location>
        <begin position="82"/>
        <end position="92"/>
    </location>
</feature>